<accession>A0ABP0NY76</accession>
<evidence type="ECO:0000313" key="3">
    <source>
        <dbReference type="EMBL" id="CAK9067728.1"/>
    </source>
</evidence>
<sequence length="539" mass="60192">MSRRQFSPSPWSARRLASLLILFGWHAAHEAFVPYCQRVRRCVPLSRTAVGQNGWKATTQEEQKRRILDCLSKSQGEWMSTLSIAKAVVGGSGIKKDVNKLLYQLCKAGQIVQTSIEGDTNWHWMLKATENARDTSVPLSRTAVGQNGWKATTREEQKRRILDCLSKSQGECMSTLSIAKAVVGDSGIKKDVNPLLYQLVKEGQIVQTRIEGDTNWHWMLKATENARDTSTSTADESVAGPSPFSPGTSTVRLCPTSTSTLDDLGRAASDREFFRSLAKSLEPKYASDVERMINSTLVTVRETADQYLGNGSTMATVNMIGSRNYGTDINGSDIDYVLNVSGVSILKESWRKFATVLNESITLRGCVINGSKDISIRLKEGPLLQFVPRHGDFEYEKVPYSNLIAGKKNGCIRDEVEEKLKTFFENYPGARNAARVLKSSLISCVQDLPKQPWSLILTHMLFREAGHCNHITDVDGHDLFRQMLKDLAWWKYPTRDSSVRMVGTWAKNGDSKGVQDTVLEALNRWSDICSKVRESLEPP</sequence>
<dbReference type="EMBL" id="CAXAMN010022250">
    <property type="protein sequence ID" value="CAK9067728.1"/>
    <property type="molecule type" value="Genomic_DNA"/>
</dbReference>
<feature type="chain" id="PRO_5045029397" evidence="2">
    <location>
        <begin position="32"/>
        <end position="539"/>
    </location>
</feature>
<evidence type="ECO:0000256" key="1">
    <source>
        <dbReference type="SAM" id="MobiDB-lite"/>
    </source>
</evidence>
<dbReference type="EMBL" id="CAXAMN010022361">
    <property type="protein sequence ID" value="CAK9068741.1"/>
    <property type="molecule type" value="Genomic_DNA"/>
</dbReference>
<feature type="region of interest" description="Disordered" evidence="1">
    <location>
        <begin position="227"/>
        <end position="250"/>
    </location>
</feature>
<protein>
    <submittedName>
        <fullName evidence="4">Uncharacterized protein</fullName>
    </submittedName>
</protein>
<name>A0ABP0NY76_9DINO</name>
<keyword evidence="5" id="KW-1185">Reference proteome</keyword>
<dbReference type="InterPro" id="IPR036388">
    <property type="entry name" value="WH-like_DNA-bd_sf"/>
</dbReference>
<gene>
    <name evidence="3" type="ORF">CCMP2556_LOCUS33272</name>
    <name evidence="4" type="ORF">CCMP2556_LOCUS33777</name>
</gene>
<dbReference type="Proteomes" id="UP001642484">
    <property type="component" value="Unassembled WGS sequence"/>
</dbReference>
<evidence type="ECO:0000313" key="4">
    <source>
        <dbReference type="EMBL" id="CAK9068741.1"/>
    </source>
</evidence>
<evidence type="ECO:0000313" key="5">
    <source>
        <dbReference type="Proteomes" id="UP001642484"/>
    </source>
</evidence>
<evidence type="ECO:0000256" key="2">
    <source>
        <dbReference type="SAM" id="SignalP"/>
    </source>
</evidence>
<keyword evidence="2" id="KW-0732">Signal</keyword>
<reference evidence="4 5" key="1">
    <citation type="submission" date="2024-02" db="EMBL/GenBank/DDBJ databases">
        <authorList>
            <person name="Chen Y."/>
            <person name="Shah S."/>
            <person name="Dougan E. K."/>
            <person name="Thang M."/>
            <person name="Chan C."/>
        </authorList>
    </citation>
    <scope>NUCLEOTIDE SEQUENCE [LARGE SCALE GENOMIC DNA]</scope>
</reference>
<proteinExistence type="predicted"/>
<organism evidence="4 5">
    <name type="scientific">Durusdinium trenchii</name>
    <dbReference type="NCBI Taxonomy" id="1381693"/>
    <lineage>
        <taxon>Eukaryota</taxon>
        <taxon>Sar</taxon>
        <taxon>Alveolata</taxon>
        <taxon>Dinophyceae</taxon>
        <taxon>Suessiales</taxon>
        <taxon>Symbiodiniaceae</taxon>
        <taxon>Durusdinium</taxon>
    </lineage>
</organism>
<comment type="caution">
    <text evidence="4">The sequence shown here is derived from an EMBL/GenBank/DDBJ whole genome shotgun (WGS) entry which is preliminary data.</text>
</comment>
<dbReference type="Gene3D" id="1.10.10.10">
    <property type="entry name" value="Winged helix-like DNA-binding domain superfamily/Winged helix DNA-binding domain"/>
    <property type="match status" value="2"/>
</dbReference>
<feature type="signal peptide" evidence="2">
    <location>
        <begin position="1"/>
        <end position="31"/>
    </location>
</feature>